<dbReference type="NCBIfam" id="TIGR00556">
    <property type="entry name" value="pantethn_trn"/>
    <property type="match status" value="1"/>
</dbReference>
<evidence type="ECO:0000256" key="6">
    <source>
        <dbReference type="ARBA" id="ARBA00022723"/>
    </source>
</evidence>
<dbReference type="InterPro" id="IPR050559">
    <property type="entry name" value="P-Pant_transferase_sf"/>
</dbReference>
<dbReference type="GO" id="GO:0006633">
    <property type="term" value="P:fatty acid biosynthetic process"/>
    <property type="evidence" value="ECO:0007669"/>
    <property type="project" value="UniProtKB-UniRule"/>
</dbReference>
<dbReference type="Pfam" id="PF01648">
    <property type="entry name" value="ACPS"/>
    <property type="match status" value="1"/>
</dbReference>
<keyword evidence="7 11" id="KW-0276">Fatty acid metabolism</keyword>
<comment type="similarity">
    <text evidence="2">Belongs to the P-Pant transferase superfamily. Gsp/Sfp/HetI/AcpT family.</text>
</comment>
<keyword evidence="14" id="KW-1185">Reference proteome</keyword>
<keyword evidence="10 11" id="KW-0275">Fatty acid biosynthesis</keyword>
<dbReference type="GO" id="GO:0008897">
    <property type="term" value="F:holo-[acyl-carrier-protein] synthase activity"/>
    <property type="evidence" value="ECO:0007669"/>
    <property type="project" value="UniProtKB-UniRule"/>
</dbReference>
<evidence type="ECO:0000256" key="5">
    <source>
        <dbReference type="ARBA" id="ARBA00022679"/>
    </source>
</evidence>
<keyword evidence="5 11" id="KW-0808">Transferase</keyword>
<evidence type="ECO:0000256" key="3">
    <source>
        <dbReference type="ARBA" id="ARBA00022490"/>
    </source>
</evidence>
<keyword evidence="9 11" id="KW-0443">Lipid metabolism</keyword>
<dbReference type="GO" id="GO:0019878">
    <property type="term" value="P:lysine biosynthetic process via aminoadipic acid"/>
    <property type="evidence" value="ECO:0007669"/>
    <property type="project" value="TreeGrafter"/>
</dbReference>
<dbReference type="GO" id="GO:0000287">
    <property type="term" value="F:magnesium ion binding"/>
    <property type="evidence" value="ECO:0007669"/>
    <property type="project" value="UniProtKB-UniRule"/>
</dbReference>
<dbReference type="Proteomes" id="UP000500930">
    <property type="component" value="Chromosome"/>
</dbReference>
<comment type="cofactor">
    <cofactor evidence="1 11">
        <name>Mg(2+)</name>
        <dbReference type="ChEBI" id="CHEBI:18420"/>
    </cofactor>
</comment>
<dbReference type="PANTHER" id="PTHR12215:SF15">
    <property type="entry name" value="4'-PHOSPHOPANTETHEINYL TRANSFERASE SUPERFAMILY-RELATED"/>
    <property type="match status" value="1"/>
</dbReference>
<evidence type="ECO:0000256" key="1">
    <source>
        <dbReference type="ARBA" id="ARBA00001946"/>
    </source>
</evidence>
<dbReference type="AlphaFoldDB" id="A0A858PYB0"/>
<evidence type="ECO:0000256" key="9">
    <source>
        <dbReference type="ARBA" id="ARBA00023098"/>
    </source>
</evidence>
<dbReference type="EC" id="2.7.8.7" evidence="11"/>
<sequence>MILGIGVDLVLIERIRAILNKHGKRFLAKVFSDGEIQDSLRYTNEGARVRHFAKRFAAKEAYVKAIGTGFGGEIESRYISVSNDKYGKPSISILGHKSQEHSVALSMSDDGDYAIAFVTIYSK</sequence>
<feature type="binding site" evidence="11">
    <location>
        <position position="60"/>
    </location>
    <ligand>
        <name>Mg(2+)</name>
        <dbReference type="ChEBI" id="CHEBI:18420"/>
    </ligand>
</feature>
<evidence type="ECO:0000256" key="10">
    <source>
        <dbReference type="ARBA" id="ARBA00023160"/>
    </source>
</evidence>
<evidence type="ECO:0000256" key="2">
    <source>
        <dbReference type="ARBA" id="ARBA00010990"/>
    </source>
</evidence>
<comment type="similarity">
    <text evidence="11">Belongs to the P-Pant transferase superfamily. AcpS family.</text>
</comment>
<name>A0A858PYB0_9RICK</name>
<dbReference type="InterPro" id="IPR037143">
    <property type="entry name" value="4-PPantetheinyl_Trfase_dom_sf"/>
</dbReference>
<dbReference type="RefSeq" id="WP_169193181.1">
    <property type="nucleotide sequence ID" value="NZ_CP046391.1"/>
</dbReference>
<evidence type="ECO:0000313" key="14">
    <source>
        <dbReference type="Proteomes" id="UP000500930"/>
    </source>
</evidence>
<evidence type="ECO:0000256" key="11">
    <source>
        <dbReference type="HAMAP-Rule" id="MF_00101"/>
    </source>
</evidence>
<comment type="function">
    <text evidence="11">Transfers the 4'-phosphopantetheine moiety from coenzyme A to a Ser of acyl-carrier-protein.</text>
</comment>
<dbReference type="KEGG" id="aplt:ANPL_02415"/>
<feature type="binding site" evidence="11">
    <location>
        <position position="8"/>
    </location>
    <ligand>
        <name>Mg(2+)</name>
        <dbReference type="ChEBI" id="CHEBI:18420"/>
    </ligand>
</feature>
<dbReference type="Gene3D" id="3.90.470.20">
    <property type="entry name" value="4'-phosphopantetheinyl transferase domain"/>
    <property type="match status" value="1"/>
</dbReference>
<comment type="catalytic activity">
    <reaction evidence="11">
        <text>apo-[ACP] + CoA = holo-[ACP] + adenosine 3',5'-bisphosphate + H(+)</text>
        <dbReference type="Rhea" id="RHEA:12068"/>
        <dbReference type="Rhea" id="RHEA-COMP:9685"/>
        <dbReference type="Rhea" id="RHEA-COMP:9690"/>
        <dbReference type="ChEBI" id="CHEBI:15378"/>
        <dbReference type="ChEBI" id="CHEBI:29999"/>
        <dbReference type="ChEBI" id="CHEBI:57287"/>
        <dbReference type="ChEBI" id="CHEBI:58343"/>
        <dbReference type="ChEBI" id="CHEBI:64479"/>
        <dbReference type="EC" id="2.7.8.7"/>
    </reaction>
</comment>
<dbReference type="NCBIfam" id="TIGR00516">
    <property type="entry name" value="acpS"/>
    <property type="match status" value="1"/>
</dbReference>
<comment type="subcellular location">
    <subcellularLocation>
        <location evidence="11">Cytoplasm</location>
    </subcellularLocation>
</comment>
<accession>A0A858PYB0</accession>
<dbReference type="InterPro" id="IPR002582">
    <property type="entry name" value="ACPS"/>
</dbReference>
<dbReference type="InterPro" id="IPR004568">
    <property type="entry name" value="Ppantetheine-prot_Trfase_dom"/>
</dbReference>
<dbReference type="PANTHER" id="PTHR12215">
    <property type="entry name" value="PHOSPHOPANTETHEINE TRANSFERASE"/>
    <property type="match status" value="1"/>
</dbReference>
<feature type="domain" description="4'-phosphopantetheinyl transferase" evidence="12">
    <location>
        <begin position="4"/>
        <end position="118"/>
    </location>
</feature>
<evidence type="ECO:0000256" key="7">
    <source>
        <dbReference type="ARBA" id="ARBA00022832"/>
    </source>
</evidence>
<evidence type="ECO:0000259" key="12">
    <source>
        <dbReference type="Pfam" id="PF01648"/>
    </source>
</evidence>
<dbReference type="NCBIfam" id="NF011253">
    <property type="entry name" value="PRK14659.1"/>
    <property type="match status" value="1"/>
</dbReference>
<evidence type="ECO:0000313" key="13">
    <source>
        <dbReference type="EMBL" id="QJC27548.1"/>
    </source>
</evidence>
<gene>
    <name evidence="11 13" type="primary">acpS</name>
    <name evidence="13" type="ORF">ANPL_02415</name>
</gene>
<dbReference type="EMBL" id="CP046391">
    <property type="protein sequence ID" value="QJC27548.1"/>
    <property type="molecule type" value="Genomic_DNA"/>
</dbReference>
<organism evidence="13 14">
    <name type="scientific">Anaplasma platys</name>
    <dbReference type="NCBI Taxonomy" id="949"/>
    <lineage>
        <taxon>Bacteria</taxon>
        <taxon>Pseudomonadati</taxon>
        <taxon>Pseudomonadota</taxon>
        <taxon>Alphaproteobacteria</taxon>
        <taxon>Rickettsiales</taxon>
        <taxon>Anaplasmataceae</taxon>
        <taxon>Anaplasma</taxon>
    </lineage>
</organism>
<keyword evidence="3 11" id="KW-0963">Cytoplasm</keyword>
<protein>
    <recommendedName>
        <fullName evidence="11">Holo-[acyl-carrier-protein] synthase</fullName>
        <shortName evidence="11">Holo-ACP synthase</shortName>
        <ecNumber evidence="11">2.7.8.7</ecNumber>
    </recommendedName>
    <alternativeName>
        <fullName evidence="11">4'-phosphopantetheinyl transferase AcpS</fullName>
    </alternativeName>
</protein>
<keyword evidence="8 11" id="KW-0460">Magnesium</keyword>
<keyword evidence="4 11" id="KW-0444">Lipid biosynthesis</keyword>
<dbReference type="InterPro" id="IPR008278">
    <property type="entry name" value="4-PPantetheinyl_Trfase_dom"/>
</dbReference>
<dbReference type="SUPFAM" id="SSF56214">
    <property type="entry name" value="4'-phosphopantetheinyl transferase"/>
    <property type="match status" value="1"/>
</dbReference>
<evidence type="ECO:0000256" key="8">
    <source>
        <dbReference type="ARBA" id="ARBA00022842"/>
    </source>
</evidence>
<reference evidence="13 14" key="1">
    <citation type="journal article" date="2020" name="Pathogens">
        <title>First Whole Genome Sequence of Anaplasma platys, an Obligate Intracellular Rickettsial Pathogen of Dogs.</title>
        <authorList>
            <person name="Llanes A."/>
            <person name="Rajeev S."/>
        </authorList>
    </citation>
    <scope>NUCLEOTIDE SEQUENCE [LARGE SCALE GENOMIC DNA]</scope>
    <source>
        <strain evidence="13 14">S3</strain>
    </source>
</reference>
<dbReference type="HAMAP" id="MF_00101">
    <property type="entry name" value="AcpS"/>
    <property type="match status" value="1"/>
</dbReference>
<proteinExistence type="inferred from homology"/>
<evidence type="ECO:0000256" key="4">
    <source>
        <dbReference type="ARBA" id="ARBA00022516"/>
    </source>
</evidence>
<dbReference type="GO" id="GO:0005829">
    <property type="term" value="C:cytosol"/>
    <property type="evidence" value="ECO:0007669"/>
    <property type="project" value="TreeGrafter"/>
</dbReference>
<keyword evidence="6 11" id="KW-0479">Metal-binding</keyword>